<sequence>MASTSIAPDTTTFMDQRQYPLFSTPRELRDHIYEYYTYDEEGLAYDYASRTLKYADSRELEFAYTCKLVADEMRGVHLRTNVITFTPSCAQSKEETELGLRPRAARFEHLLHSTRLTQMAMLHHAIECVTEDDIEKVEQAYPSISSAFWSSLGAIRNGYELRNLDSHSRSMSRDLFIASFCDAVQYTLDLVSAHPRFKELVSKACELAEPHPWGRPPFKKGSHRQVLAWRPHLWQIPSLDELSCMEDAYVDPYYTETSLRRYLISTRELGDGGVRYYFSATAICIATLDRLPSSVRKQLRSIVLQEDCRSVGNPEVHAEGLVPYYTETPNMRIHMQTGLHTMLAPTFWTNARAESPSPDVVTCGNLHHYIRILIDWLLRTFTLSSHGMPAGSFVATLDIRSKEAASTWEYLERAAGARVFFPQADSDMVGMNRADAIPGLSQMFGWIGRLPVGNSSVIVDIKNKTSVIQLDAAADQQPQYDAGPASPHSLWTIWDWLDIYRPASFIRTVFYPADSNAYFKTYLDDRIRRKLWSEVL</sequence>
<dbReference type="OrthoDB" id="3657990at2759"/>
<accession>A0A2W1CQX8</accession>
<proteinExistence type="predicted"/>
<dbReference type="EMBL" id="NRDI02000014">
    <property type="protein sequence ID" value="KAI1511451.1"/>
    <property type="molecule type" value="Genomic_DNA"/>
</dbReference>
<evidence type="ECO:0000313" key="2">
    <source>
        <dbReference type="EMBL" id="KAI1511451.1"/>
    </source>
</evidence>
<dbReference type="EMBL" id="NQIK02000010">
    <property type="protein sequence ID" value="KAF7564438.1"/>
    <property type="molecule type" value="Genomic_DNA"/>
</dbReference>
<evidence type="ECO:0000313" key="4">
    <source>
        <dbReference type="Proteomes" id="UP000249757"/>
    </source>
</evidence>
<name>A0A2W1CQX8_9PLEO</name>
<evidence type="ECO:0000313" key="3">
    <source>
        <dbReference type="Proteomes" id="UP000245464"/>
    </source>
</evidence>
<dbReference type="AlphaFoldDB" id="A0A2W1CQX8"/>
<evidence type="ECO:0000313" key="1">
    <source>
        <dbReference type="EMBL" id="KAF7564438.1"/>
    </source>
</evidence>
<reference evidence="2" key="3">
    <citation type="journal article" date="2022" name="bioRxiv">
        <title>A global pangenome for the wheat fungal pathogen Pyrenophora tritici-repentis and prediction of effector protein structural homology.</title>
        <authorList>
            <person name="Moolhuijzen P."/>
            <person name="See P.T."/>
            <person name="Shi G."/>
            <person name="Powell H.R."/>
            <person name="Cockram J."/>
            <person name="Jorgensen L.N."/>
            <person name="Benslimane H."/>
            <person name="Strelkov S.E."/>
            <person name="Turner J."/>
            <person name="Liu Z."/>
            <person name="Moffat C.S."/>
        </authorList>
    </citation>
    <scope>NUCLEOTIDE SEQUENCE</scope>
    <source>
        <strain evidence="2">86-124</strain>
    </source>
</reference>
<dbReference type="Proteomes" id="UP000245464">
    <property type="component" value="Chromosome 10"/>
</dbReference>
<reference evidence="2" key="2">
    <citation type="submission" date="2021-05" db="EMBL/GenBank/DDBJ databases">
        <authorList>
            <person name="Moolhuijzen P.M."/>
            <person name="Moffat C.S."/>
        </authorList>
    </citation>
    <scope>NUCLEOTIDE SEQUENCE</scope>
    <source>
        <strain evidence="2">86-124</strain>
    </source>
</reference>
<gene>
    <name evidence="2" type="ORF">Ptr86124_009855</name>
    <name evidence="1" type="ORF">PtrM4_038720</name>
</gene>
<dbReference type="OMA" id="GRQECHA"/>
<dbReference type="Proteomes" id="UP000249757">
    <property type="component" value="Unassembled WGS sequence"/>
</dbReference>
<organism evidence="1 3">
    <name type="scientific">Pyrenophora tritici-repentis</name>
    <dbReference type="NCBI Taxonomy" id="45151"/>
    <lineage>
        <taxon>Eukaryota</taxon>
        <taxon>Fungi</taxon>
        <taxon>Dikarya</taxon>
        <taxon>Ascomycota</taxon>
        <taxon>Pezizomycotina</taxon>
        <taxon>Dothideomycetes</taxon>
        <taxon>Pleosporomycetidae</taxon>
        <taxon>Pleosporales</taxon>
        <taxon>Pleosporineae</taxon>
        <taxon>Pleosporaceae</taxon>
        <taxon>Pyrenophora</taxon>
    </lineage>
</organism>
<comment type="caution">
    <text evidence="1">The sequence shown here is derived from an EMBL/GenBank/DDBJ whole genome shotgun (WGS) entry which is preliminary data.</text>
</comment>
<protein>
    <submittedName>
        <fullName evidence="1">Uncharacterized protein</fullName>
    </submittedName>
</protein>
<reference evidence="4" key="4">
    <citation type="journal article" date="2022" name="Microb. Genom.">
        <title>A global pangenome for the wheat fungal pathogen Pyrenophora tritici-repentis and prediction of effector protein structural homology.</title>
        <authorList>
            <person name="Moolhuijzen P.M."/>
            <person name="See P.T."/>
            <person name="Shi G."/>
            <person name="Powell H.R."/>
            <person name="Cockram J."/>
            <person name="Jorgensen L.N."/>
            <person name="Benslimane H."/>
            <person name="Strelkov S.E."/>
            <person name="Turner J."/>
            <person name="Liu Z."/>
            <person name="Moffat C.S."/>
        </authorList>
    </citation>
    <scope>NUCLEOTIDE SEQUENCE [LARGE SCALE GENOMIC DNA]</scope>
</reference>
<keyword evidence="4" id="KW-1185">Reference proteome</keyword>
<reference evidence="1" key="1">
    <citation type="journal article" date="2018" name="BMC Genomics">
        <title>Comparative genomics of the wheat fungal pathogen Pyrenophora tritici-repentis reveals chromosomal variations and genome plasticity.</title>
        <authorList>
            <person name="Moolhuijzen P."/>
            <person name="See P.T."/>
            <person name="Hane J.K."/>
            <person name="Shi G."/>
            <person name="Liu Z."/>
            <person name="Oliver R.P."/>
            <person name="Moffat C.S."/>
        </authorList>
    </citation>
    <scope>NUCLEOTIDE SEQUENCE [LARGE SCALE GENOMIC DNA]</scope>
    <source>
        <strain evidence="1">M4</strain>
    </source>
</reference>